<feature type="domain" description="OmpA-like" evidence="6">
    <location>
        <begin position="566"/>
        <end position="688"/>
    </location>
</feature>
<dbReference type="EMBL" id="QTJU01000007">
    <property type="protein sequence ID" value="RFM26867.1"/>
    <property type="molecule type" value="Genomic_DNA"/>
</dbReference>
<dbReference type="Gene3D" id="3.30.1330.60">
    <property type="entry name" value="OmpA-like domain"/>
    <property type="match status" value="1"/>
</dbReference>
<evidence type="ECO:0000256" key="5">
    <source>
        <dbReference type="PROSITE-ProRule" id="PRU00473"/>
    </source>
</evidence>
<comment type="subcellular location">
    <subcellularLocation>
        <location evidence="1">Cell outer membrane</location>
    </subcellularLocation>
</comment>
<protein>
    <recommendedName>
        <fullName evidence="6">OmpA-like domain-containing protein</fullName>
    </recommendedName>
</protein>
<keyword evidence="4" id="KW-0802">TPR repeat</keyword>
<dbReference type="Gene3D" id="1.25.40.10">
    <property type="entry name" value="Tetratricopeptide repeat domain"/>
    <property type="match status" value="1"/>
</dbReference>
<keyword evidence="3" id="KW-0998">Cell outer membrane</keyword>
<dbReference type="InterPro" id="IPR011990">
    <property type="entry name" value="TPR-like_helical_dom_sf"/>
</dbReference>
<dbReference type="InterPro" id="IPR006664">
    <property type="entry name" value="OMP_bac"/>
</dbReference>
<evidence type="ECO:0000256" key="3">
    <source>
        <dbReference type="ARBA" id="ARBA00023237"/>
    </source>
</evidence>
<dbReference type="SUPFAM" id="SSF82171">
    <property type="entry name" value="DPP6 N-terminal domain-like"/>
    <property type="match status" value="1"/>
</dbReference>
<dbReference type="SUPFAM" id="SSF48452">
    <property type="entry name" value="TPR-like"/>
    <property type="match status" value="1"/>
</dbReference>
<evidence type="ECO:0000256" key="2">
    <source>
        <dbReference type="ARBA" id="ARBA00023136"/>
    </source>
</evidence>
<dbReference type="PROSITE" id="PS51123">
    <property type="entry name" value="OMPA_2"/>
    <property type="match status" value="1"/>
</dbReference>
<name>A0A3E1NG56_9BACT</name>
<keyword evidence="2 5" id="KW-0472">Membrane</keyword>
<dbReference type="InterPro" id="IPR019734">
    <property type="entry name" value="TPR_rpt"/>
</dbReference>
<organism evidence="7 8">
    <name type="scientific">Deminuibacter soli</name>
    <dbReference type="NCBI Taxonomy" id="2291815"/>
    <lineage>
        <taxon>Bacteria</taxon>
        <taxon>Pseudomonadati</taxon>
        <taxon>Bacteroidota</taxon>
        <taxon>Chitinophagia</taxon>
        <taxon>Chitinophagales</taxon>
        <taxon>Chitinophagaceae</taxon>
        <taxon>Deminuibacter</taxon>
    </lineage>
</organism>
<dbReference type="PANTHER" id="PTHR30329">
    <property type="entry name" value="STATOR ELEMENT OF FLAGELLAR MOTOR COMPLEX"/>
    <property type="match status" value="1"/>
</dbReference>
<keyword evidence="8" id="KW-1185">Reference proteome</keyword>
<dbReference type="Proteomes" id="UP000261284">
    <property type="component" value="Unassembled WGS sequence"/>
</dbReference>
<evidence type="ECO:0000313" key="7">
    <source>
        <dbReference type="EMBL" id="RFM26867.1"/>
    </source>
</evidence>
<dbReference type="PROSITE" id="PS50005">
    <property type="entry name" value="TPR"/>
    <property type="match status" value="1"/>
</dbReference>
<dbReference type="InterPro" id="IPR050330">
    <property type="entry name" value="Bact_OuterMem_StrucFunc"/>
</dbReference>
<dbReference type="GO" id="GO:0009279">
    <property type="term" value="C:cell outer membrane"/>
    <property type="evidence" value="ECO:0007669"/>
    <property type="project" value="UniProtKB-SubCell"/>
</dbReference>
<reference evidence="7 8" key="1">
    <citation type="submission" date="2018-08" db="EMBL/GenBank/DDBJ databases">
        <title>Chitinophagaceae sp. K23C18032701, a novel bacterium isolated from forest soil.</title>
        <authorList>
            <person name="Wang C."/>
        </authorList>
    </citation>
    <scope>NUCLEOTIDE SEQUENCE [LARGE SCALE GENOMIC DNA]</scope>
    <source>
        <strain evidence="7 8">K23C18032701</strain>
    </source>
</reference>
<evidence type="ECO:0000256" key="1">
    <source>
        <dbReference type="ARBA" id="ARBA00004442"/>
    </source>
</evidence>
<proteinExistence type="predicted"/>
<dbReference type="Pfam" id="PF07676">
    <property type="entry name" value="PD40"/>
    <property type="match status" value="1"/>
</dbReference>
<comment type="caution">
    <text evidence="7">The sequence shown here is derived from an EMBL/GenBank/DDBJ whole genome shotgun (WGS) entry which is preliminary data.</text>
</comment>
<accession>A0A3E1NG56</accession>
<dbReference type="CDD" id="cd07185">
    <property type="entry name" value="OmpA_C-like"/>
    <property type="match status" value="1"/>
</dbReference>
<dbReference type="PANTHER" id="PTHR30329:SF21">
    <property type="entry name" value="LIPOPROTEIN YIAD-RELATED"/>
    <property type="match status" value="1"/>
</dbReference>
<dbReference type="PRINTS" id="PR01021">
    <property type="entry name" value="OMPADOMAIN"/>
</dbReference>
<evidence type="ECO:0000313" key="8">
    <source>
        <dbReference type="Proteomes" id="UP000261284"/>
    </source>
</evidence>
<dbReference type="Pfam" id="PF00691">
    <property type="entry name" value="OmpA"/>
    <property type="match status" value="1"/>
</dbReference>
<sequence length="688" mass="77257">MVKENCHPGIFKTHVMKKRLCLLLLPLLVFLQVEGQEQLSYQQLADRYFITFQYQRAMLIYERLCRGSKVKAANLYKLGYSYEITGAYDKALGAYARCMQQDSTADTLQMRTGNLLKQLQKYTQAKTAYTTYAAKYGTSPLLQNRLAGCDSAQAWLHSHAIVTLQPASSLNTSYADWGAVVHDSVIVFTTEFIRGEALDNKTQVLRWPYPRTGLPYSKIFAARSDGKNIGLPGTRETIVSDIGTQVNNSPFHEGAAVFSSRGDTVYFTITHATRRNALTESPPRHYVYHRVKEQQLELQYSVKSPEGHWQKAVSCPFNNVKAYSVGQPALSKDGSILYFVSDMPGGYGQTDIWYAEKDSAGNWGQPKNCGSAINTSGNEMFPVVNDSNRLHFSSDGWPGMGGLDLFAVTGAKQQWQQPKNLLPPFNSSFDDFYFFRFDTLKGFLSSNRQNGVGSDDIYVFQLPVEVAPPKVLNLLTTVYRAKDSSVVQDAIVALTNLQRRAMWRQRTDTRGQTMFILERAIDYELVGSFATLQPDSAQFSTNIIMSGDTVYQSLYLREHIVPEKTYKVGDHFVLEGLYYDFDKYNIRPDAAIVLNKLQQLLLKYPTMKIELSSHTDSRGSKAYNERLSAQRAASARAYLIKAGISAERIISKGYGESRLVNGCSDGVPCTEAQHQANRRTEVTVLSNQ</sequence>
<feature type="repeat" description="TPR" evidence="4">
    <location>
        <begin position="72"/>
        <end position="105"/>
    </location>
</feature>
<dbReference type="InterPro" id="IPR011659">
    <property type="entry name" value="WD40"/>
</dbReference>
<dbReference type="InterPro" id="IPR006665">
    <property type="entry name" value="OmpA-like"/>
</dbReference>
<evidence type="ECO:0000259" key="6">
    <source>
        <dbReference type="PROSITE" id="PS51123"/>
    </source>
</evidence>
<evidence type="ECO:0000256" key="4">
    <source>
        <dbReference type="PROSITE-ProRule" id="PRU00339"/>
    </source>
</evidence>
<dbReference type="SUPFAM" id="SSF103088">
    <property type="entry name" value="OmpA-like"/>
    <property type="match status" value="1"/>
</dbReference>
<dbReference type="AlphaFoldDB" id="A0A3E1NG56"/>
<dbReference type="InterPro" id="IPR036737">
    <property type="entry name" value="OmpA-like_sf"/>
</dbReference>
<gene>
    <name evidence="7" type="ORF">DXN05_17930</name>
</gene>